<dbReference type="Proteomes" id="UP001257948">
    <property type="component" value="Unassembled WGS sequence"/>
</dbReference>
<feature type="signal peptide" evidence="1">
    <location>
        <begin position="1"/>
        <end position="27"/>
    </location>
</feature>
<keyword evidence="3" id="KW-1185">Reference proteome</keyword>
<evidence type="ECO:0000313" key="3">
    <source>
        <dbReference type="Proteomes" id="UP001257948"/>
    </source>
</evidence>
<dbReference type="RefSeq" id="WP_314197370.1">
    <property type="nucleotide sequence ID" value="NZ_JAVTLL010000001.1"/>
</dbReference>
<dbReference type="EMBL" id="JAVTLL010000001">
    <property type="protein sequence ID" value="MDT7839563.1"/>
    <property type="molecule type" value="Genomic_DNA"/>
</dbReference>
<gene>
    <name evidence="2" type="ORF">RQC66_02335</name>
</gene>
<comment type="caution">
    <text evidence="2">The sequence shown here is derived from an EMBL/GenBank/DDBJ whole genome shotgun (WGS) entry which is preliminary data.</text>
</comment>
<name>A0ABU3LK84_9ACTN</name>
<evidence type="ECO:0000313" key="2">
    <source>
        <dbReference type="EMBL" id="MDT7839563.1"/>
    </source>
</evidence>
<reference evidence="3" key="1">
    <citation type="submission" date="2023-07" db="EMBL/GenBank/DDBJ databases">
        <title>Draft genome sequence of the endophytic actinobacterium Streptomyces justiciae WPN32, a potential antibiotic producer.</title>
        <authorList>
            <person name="Yasawong M."/>
            <person name="Pana W."/>
            <person name="Ganta P."/>
            <person name="Santapan N."/>
            <person name="Songngamsuk T."/>
            <person name="Phatcharaharikarn M."/>
            <person name="Kerdtoob S."/>
            <person name="Nantapong N."/>
        </authorList>
    </citation>
    <scope>NUCLEOTIDE SEQUENCE [LARGE SCALE GENOMIC DNA]</scope>
    <source>
        <strain evidence="3">WPN32</strain>
    </source>
</reference>
<organism evidence="2 3">
    <name type="scientific">Streptomyces justiciae</name>
    <dbReference type="NCBI Taxonomy" id="2780140"/>
    <lineage>
        <taxon>Bacteria</taxon>
        <taxon>Bacillati</taxon>
        <taxon>Actinomycetota</taxon>
        <taxon>Actinomycetes</taxon>
        <taxon>Kitasatosporales</taxon>
        <taxon>Streptomycetaceae</taxon>
        <taxon>Streptomyces</taxon>
    </lineage>
</organism>
<protein>
    <submittedName>
        <fullName evidence="2">Spore-associated protein A</fullName>
    </submittedName>
</protein>
<feature type="chain" id="PRO_5047101294" evidence="1">
    <location>
        <begin position="28"/>
        <end position="136"/>
    </location>
</feature>
<proteinExistence type="predicted"/>
<evidence type="ECO:0000256" key="1">
    <source>
        <dbReference type="SAM" id="SignalP"/>
    </source>
</evidence>
<keyword evidence="1" id="KW-0732">Signal</keyword>
<sequence>MKRLGSAAAVIGLTAAGTIAATGTASAASYNGACGSGYGVIDTKDVGTGTAYLTYSSSSGKNCVVTVSDTPGTTMLLDARVRLHRTNLDWADSEYDAGFFKYYAGPVYASAAGRCIDWGGNAGTDTWHVNYNVHCG</sequence>
<accession>A0ABU3LK84</accession>